<name>A0A8K1FYY6_9PASS</name>
<dbReference type="Proteomes" id="UP000796761">
    <property type="component" value="Unassembled WGS sequence"/>
</dbReference>
<dbReference type="EMBL" id="SWJQ01001286">
    <property type="protein sequence ID" value="TRZ08633.1"/>
    <property type="molecule type" value="Genomic_DNA"/>
</dbReference>
<dbReference type="OrthoDB" id="10432606at2759"/>
<evidence type="ECO:0000313" key="1">
    <source>
        <dbReference type="EMBL" id="TRZ08633.1"/>
    </source>
</evidence>
<comment type="caution">
    <text evidence="1">The sequence shown here is derived from an EMBL/GenBank/DDBJ whole genome shotgun (WGS) entry which is preliminary data.</text>
</comment>
<dbReference type="AlphaFoldDB" id="A0A8K1FYY6"/>
<accession>A0A8K1FYY6</accession>
<protein>
    <submittedName>
        <fullName evidence="1">Uncharacterized protein</fullName>
    </submittedName>
</protein>
<evidence type="ECO:0000313" key="2">
    <source>
        <dbReference type="Proteomes" id="UP000796761"/>
    </source>
</evidence>
<gene>
    <name evidence="1" type="ORF">HGM15179_018471</name>
</gene>
<sequence>MEERLCFTKPWGSLILVPLQDSEEHQAGMAGMSRNPRLVDEMYQKLCRGSWNCGMSGQGVWGYSIAKTQGSAEEVAG</sequence>
<organism evidence="1 2">
    <name type="scientific">Zosterops borbonicus</name>
    <dbReference type="NCBI Taxonomy" id="364589"/>
    <lineage>
        <taxon>Eukaryota</taxon>
        <taxon>Metazoa</taxon>
        <taxon>Chordata</taxon>
        <taxon>Craniata</taxon>
        <taxon>Vertebrata</taxon>
        <taxon>Euteleostomi</taxon>
        <taxon>Archelosauria</taxon>
        <taxon>Archosauria</taxon>
        <taxon>Dinosauria</taxon>
        <taxon>Saurischia</taxon>
        <taxon>Theropoda</taxon>
        <taxon>Coelurosauria</taxon>
        <taxon>Aves</taxon>
        <taxon>Neognathae</taxon>
        <taxon>Neoaves</taxon>
        <taxon>Telluraves</taxon>
        <taxon>Australaves</taxon>
        <taxon>Passeriformes</taxon>
        <taxon>Sylvioidea</taxon>
        <taxon>Zosteropidae</taxon>
        <taxon>Zosterops</taxon>
    </lineage>
</organism>
<proteinExistence type="predicted"/>
<keyword evidence="2" id="KW-1185">Reference proteome</keyword>
<reference evidence="1" key="1">
    <citation type="submission" date="2019-04" db="EMBL/GenBank/DDBJ databases">
        <title>Genome assembly of Zosterops borbonicus 15179.</title>
        <authorList>
            <person name="Leroy T."/>
            <person name="Anselmetti Y."/>
            <person name="Tilak M.-K."/>
            <person name="Nabholz B."/>
        </authorList>
    </citation>
    <scope>NUCLEOTIDE SEQUENCE</scope>
    <source>
        <strain evidence="1">HGM_15179</strain>
        <tissue evidence="1">Muscle</tissue>
    </source>
</reference>